<evidence type="ECO:0000313" key="3">
    <source>
        <dbReference type="Proteomes" id="UP001189429"/>
    </source>
</evidence>
<protein>
    <submittedName>
        <fullName evidence="2">Uncharacterized protein</fullName>
    </submittedName>
</protein>
<evidence type="ECO:0000313" key="2">
    <source>
        <dbReference type="EMBL" id="CAK0843482.1"/>
    </source>
</evidence>
<dbReference type="EMBL" id="CAUYUJ010014582">
    <property type="protein sequence ID" value="CAK0843482.1"/>
    <property type="molecule type" value="Genomic_DNA"/>
</dbReference>
<proteinExistence type="predicted"/>
<feature type="region of interest" description="Disordered" evidence="1">
    <location>
        <begin position="163"/>
        <end position="182"/>
    </location>
</feature>
<evidence type="ECO:0000256" key="1">
    <source>
        <dbReference type="SAM" id="MobiDB-lite"/>
    </source>
</evidence>
<comment type="caution">
    <text evidence="2">The sequence shown here is derived from an EMBL/GenBank/DDBJ whole genome shotgun (WGS) entry which is preliminary data.</text>
</comment>
<organism evidence="2 3">
    <name type="scientific">Prorocentrum cordatum</name>
    <dbReference type="NCBI Taxonomy" id="2364126"/>
    <lineage>
        <taxon>Eukaryota</taxon>
        <taxon>Sar</taxon>
        <taxon>Alveolata</taxon>
        <taxon>Dinophyceae</taxon>
        <taxon>Prorocentrales</taxon>
        <taxon>Prorocentraceae</taxon>
        <taxon>Prorocentrum</taxon>
    </lineage>
</organism>
<name>A0ABN9TCR4_9DINO</name>
<accession>A0ABN9TCR4</accession>
<dbReference type="Proteomes" id="UP001189429">
    <property type="component" value="Unassembled WGS sequence"/>
</dbReference>
<reference evidence="2" key="1">
    <citation type="submission" date="2023-10" db="EMBL/GenBank/DDBJ databases">
        <authorList>
            <person name="Chen Y."/>
            <person name="Shah S."/>
            <person name="Dougan E. K."/>
            <person name="Thang M."/>
            <person name="Chan C."/>
        </authorList>
    </citation>
    <scope>NUCLEOTIDE SEQUENCE [LARGE SCALE GENOMIC DNA]</scope>
</reference>
<keyword evidence="3" id="KW-1185">Reference proteome</keyword>
<gene>
    <name evidence="2" type="ORF">PCOR1329_LOCUS37821</name>
</gene>
<sequence>MDVENTANSPESNEEVQKIKQEPRIVKDIPSELPTLFPNFFFDSASIARCSPCDVCRARQTPFLIKRQVALKLGVIFERSRLPVVPETADTAWTAIAVLPASIEQRCGLPLHLGPPTTVSHLKGQEQTLFHSARLSILKVAANFKAASPAAARKREKEFAWMDSDDEEGTRATPWARARRPT</sequence>